<sequence length="111" mass="13164">MNNLFTYVSAIKFGSEKYSIEHQELHDRSYYDEDMYIDSKEKVVHFSNGVVLKEHVEFDSEQSNDLDICPECWITYQVIEQPEGVSIRPNKKSFISRCQESFWLKMNLAQQ</sequence>
<dbReference type="Proteomes" id="UP000838748">
    <property type="component" value="Unassembled WGS sequence"/>
</dbReference>
<evidence type="ECO:0000313" key="2">
    <source>
        <dbReference type="Proteomes" id="UP000838748"/>
    </source>
</evidence>
<protein>
    <submittedName>
        <fullName evidence="1">Uncharacterized protein</fullName>
    </submittedName>
</protein>
<dbReference type="EMBL" id="CAKLDM010000001">
    <property type="protein sequence ID" value="CAH0536029.1"/>
    <property type="molecule type" value="Genomic_DNA"/>
</dbReference>
<comment type="caution">
    <text evidence="1">The sequence shown here is derived from an EMBL/GenBank/DDBJ whole genome shotgun (WGS) entry which is preliminary data.</text>
</comment>
<gene>
    <name evidence="1" type="ORF">VMF7928_00125</name>
</gene>
<name>A0ABN8E1B1_9VIBR</name>
<dbReference type="RefSeq" id="WP_237359540.1">
    <property type="nucleotide sequence ID" value="NZ_CAKLDM010000001.1"/>
</dbReference>
<accession>A0ABN8E1B1</accession>
<keyword evidence="2" id="KW-1185">Reference proteome</keyword>
<organism evidence="1 2">
    <name type="scientific">Vibrio marisflavi CECT 7928</name>
    <dbReference type="NCBI Taxonomy" id="634439"/>
    <lineage>
        <taxon>Bacteria</taxon>
        <taxon>Pseudomonadati</taxon>
        <taxon>Pseudomonadota</taxon>
        <taxon>Gammaproteobacteria</taxon>
        <taxon>Vibrionales</taxon>
        <taxon>Vibrionaceae</taxon>
        <taxon>Vibrio</taxon>
    </lineage>
</organism>
<proteinExistence type="predicted"/>
<reference evidence="1" key="1">
    <citation type="submission" date="2021-11" db="EMBL/GenBank/DDBJ databases">
        <authorList>
            <person name="Rodrigo-Torres L."/>
            <person name="Arahal R. D."/>
            <person name="Lucena T."/>
        </authorList>
    </citation>
    <scope>NUCLEOTIDE SEQUENCE</scope>
    <source>
        <strain evidence="1">CECT 7928</strain>
    </source>
</reference>
<evidence type="ECO:0000313" key="1">
    <source>
        <dbReference type="EMBL" id="CAH0536029.1"/>
    </source>
</evidence>